<keyword evidence="4" id="KW-1185">Reference proteome</keyword>
<dbReference type="InterPro" id="IPR004323">
    <property type="entry name" value="Ion_tolerance_CutA"/>
</dbReference>
<evidence type="ECO:0000256" key="1">
    <source>
        <dbReference type="ARBA" id="ARBA00010169"/>
    </source>
</evidence>
<evidence type="ECO:0000313" key="4">
    <source>
        <dbReference type="Proteomes" id="UP000030747"/>
    </source>
</evidence>
<sequence length="151" mass="16499">MVGTPFLVATLVFLFTQYVTNFLSSGAIHMENQGTQRIAMASTEGLVVGFSTASSSEEARSIAENLIVKKLAACVQIVPAVESVYEWKGKLVKSPEVLMIIKAQRQHAQAVVQAIKEKHSYEVPEVVFTEIVDGNADYLQWARAATQPRGS</sequence>
<dbReference type="Gene3D" id="3.30.70.120">
    <property type="match status" value="1"/>
</dbReference>
<dbReference type="PANTHER" id="PTHR23419">
    <property type="entry name" value="DIVALENT CATION TOLERANCE CUTA-RELATED"/>
    <property type="match status" value="1"/>
</dbReference>
<keyword evidence="2" id="KW-0732">Signal</keyword>
<dbReference type="InterPro" id="IPR015867">
    <property type="entry name" value="N-reg_PII/ATP_PRibTrfase_C"/>
</dbReference>
<dbReference type="VEuPathDB" id="ToxoDB:ETH_00019445"/>
<dbReference type="EMBL" id="HG675163">
    <property type="protein sequence ID" value="CDJ40453.1"/>
    <property type="molecule type" value="Genomic_DNA"/>
</dbReference>
<dbReference type="InterPro" id="IPR011322">
    <property type="entry name" value="N-reg_PII-like_a/b"/>
</dbReference>
<name>U6KU70_EIMTE</name>
<evidence type="ECO:0000313" key="3">
    <source>
        <dbReference type="EMBL" id="CDJ40453.1"/>
    </source>
</evidence>
<dbReference type="OrthoDB" id="2017693at2759"/>
<feature type="signal peptide" evidence="2">
    <location>
        <begin position="1"/>
        <end position="21"/>
    </location>
</feature>
<dbReference type="SUPFAM" id="SSF54913">
    <property type="entry name" value="GlnB-like"/>
    <property type="match status" value="1"/>
</dbReference>
<gene>
    <name evidence="3" type="ORF">ETH_00019445</name>
</gene>
<dbReference type="RefSeq" id="XP_013231203.1">
    <property type="nucleotide sequence ID" value="XM_013375749.1"/>
</dbReference>
<comment type="similarity">
    <text evidence="1">Belongs to the CutA family.</text>
</comment>
<reference evidence="3" key="1">
    <citation type="submission" date="2013-10" db="EMBL/GenBank/DDBJ databases">
        <title>Genomic analysis of the causative agents of coccidiosis in chickens.</title>
        <authorList>
            <person name="Reid A.J."/>
            <person name="Blake D."/>
            <person name="Billington K."/>
            <person name="Browne H."/>
            <person name="Dunn M."/>
            <person name="Hung S."/>
            <person name="Kawahara F."/>
            <person name="Miranda-Saavedra D."/>
            <person name="Mourier T."/>
            <person name="Nagra H."/>
            <person name="Otto T.D."/>
            <person name="Rawlings N."/>
            <person name="Sanchez A."/>
            <person name="Sanders M."/>
            <person name="Subramaniam C."/>
            <person name="Tay Y."/>
            <person name="Dear P."/>
            <person name="Doerig C."/>
            <person name="Gruber A."/>
            <person name="Parkinson J."/>
            <person name="Shirley M."/>
            <person name="Wan K.L."/>
            <person name="Berriman M."/>
            <person name="Tomley F."/>
            <person name="Pain A."/>
        </authorList>
    </citation>
    <scope>NUCLEOTIDE SEQUENCE [LARGE SCALE GENOMIC DNA]</scope>
    <source>
        <strain evidence="3">Houghton</strain>
    </source>
</reference>
<dbReference type="PANTHER" id="PTHR23419:SF8">
    <property type="entry name" value="FI09726P"/>
    <property type="match status" value="1"/>
</dbReference>
<dbReference type="Proteomes" id="UP000030747">
    <property type="component" value="Unassembled WGS sequence"/>
</dbReference>
<dbReference type="OMA" id="SCLWMPA"/>
<dbReference type="AlphaFoldDB" id="U6KU70"/>
<dbReference type="GO" id="GO:0005507">
    <property type="term" value="F:copper ion binding"/>
    <property type="evidence" value="ECO:0007669"/>
    <property type="project" value="TreeGrafter"/>
</dbReference>
<evidence type="ECO:0000256" key="2">
    <source>
        <dbReference type="SAM" id="SignalP"/>
    </source>
</evidence>
<dbReference type="VEuPathDB" id="ToxoDB:ETH2_1223500"/>
<protein>
    <submittedName>
        <fullName evidence="3">CutA1 divalent ion tolerance domain-containing protein, putative</fullName>
    </submittedName>
</protein>
<accession>U6KU70</accession>
<feature type="chain" id="PRO_5004673751" evidence="2">
    <location>
        <begin position="22"/>
        <end position="151"/>
    </location>
</feature>
<proteinExistence type="inferred from homology"/>
<dbReference type="GO" id="GO:0010038">
    <property type="term" value="P:response to metal ion"/>
    <property type="evidence" value="ECO:0007669"/>
    <property type="project" value="InterPro"/>
</dbReference>
<reference evidence="3" key="2">
    <citation type="submission" date="2013-10" db="EMBL/GenBank/DDBJ databases">
        <authorList>
            <person name="Aslett M."/>
        </authorList>
    </citation>
    <scope>NUCLEOTIDE SEQUENCE [LARGE SCALE GENOMIC DNA]</scope>
    <source>
        <strain evidence="3">Houghton</strain>
    </source>
</reference>
<organism evidence="3 4">
    <name type="scientific">Eimeria tenella</name>
    <name type="common">Coccidian parasite</name>
    <dbReference type="NCBI Taxonomy" id="5802"/>
    <lineage>
        <taxon>Eukaryota</taxon>
        <taxon>Sar</taxon>
        <taxon>Alveolata</taxon>
        <taxon>Apicomplexa</taxon>
        <taxon>Conoidasida</taxon>
        <taxon>Coccidia</taxon>
        <taxon>Eucoccidiorida</taxon>
        <taxon>Eimeriorina</taxon>
        <taxon>Eimeriidae</taxon>
        <taxon>Eimeria</taxon>
    </lineage>
</organism>
<dbReference type="GeneID" id="25253018"/>
<dbReference type="Pfam" id="PF03091">
    <property type="entry name" value="CutA1"/>
    <property type="match status" value="1"/>
</dbReference>